<dbReference type="EMBL" id="JAIRAU010000027">
    <property type="protein sequence ID" value="MBZ5711432.1"/>
    <property type="molecule type" value="Genomic_DNA"/>
</dbReference>
<feature type="chain" id="PRO_5045523451" evidence="1">
    <location>
        <begin position="20"/>
        <end position="329"/>
    </location>
</feature>
<keyword evidence="3" id="KW-1185">Reference proteome</keyword>
<evidence type="ECO:0000313" key="3">
    <source>
        <dbReference type="Proteomes" id="UP001139031"/>
    </source>
</evidence>
<sequence length="329" mass="36621">MPRARLLLRALAFTLPLFGAALTPPAITLGTCGEQVERMRGSFAELERRLAHPHAQREGWPLPVSSAGQPMHGAEPGAILYGPPSDDEWPDLARDVERLADQRRMWGGAHPREPIYLALRSDVKLDRHWPALRRLAREWELRLVVASPEPALPRPAAPEALRGALERRTLTAEAGFDRLEELRDVWAAADTCPVTVHVCTQFGFGPRQMLGLWIDRAEACHCFMIDEEALIAVAWRAFAPQGPPQRWLPLKIADSYEEQRRAEREYGTSPADLDDPTAMLLPGAATVERLVTLLARGTAPTIHFGTPNRGPLFNPLVDYTAWANGKGRR</sequence>
<evidence type="ECO:0000256" key="1">
    <source>
        <dbReference type="SAM" id="SignalP"/>
    </source>
</evidence>
<proteinExistence type="predicted"/>
<comment type="caution">
    <text evidence="2">The sequence shown here is derived from an EMBL/GenBank/DDBJ whole genome shotgun (WGS) entry which is preliminary data.</text>
</comment>
<protein>
    <submittedName>
        <fullName evidence="2">Uncharacterized protein</fullName>
    </submittedName>
</protein>
<evidence type="ECO:0000313" key="2">
    <source>
        <dbReference type="EMBL" id="MBZ5711432.1"/>
    </source>
</evidence>
<keyword evidence="1" id="KW-0732">Signal</keyword>
<dbReference type="Proteomes" id="UP001139031">
    <property type="component" value="Unassembled WGS sequence"/>
</dbReference>
<organism evidence="2 3">
    <name type="scientific">Nannocystis pusilla</name>
    <dbReference type="NCBI Taxonomy" id="889268"/>
    <lineage>
        <taxon>Bacteria</taxon>
        <taxon>Pseudomonadati</taxon>
        <taxon>Myxococcota</taxon>
        <taxon>Polyangia</taxon>
        <taxon>Nannocystales</taxon>
        <taxon>Nannocystaceae</taxon>
        <taxon>Nannocystis</taxon>
    </lineage>
</organism>
<name>A0ABS7TT67_9BACT</name>
<accession>A0ABS7TT67</accession>
<gene>
    <name evidence="2" type="ORF">K7C98_19510</name>
</gene>
<reference evidence="2" key="1">
    <citation type="submission" date="2021-08" db="EMBL/GenBank/DDBJ databases">
        <authorList>
            <person name="Stevens D.C."/>
        </authorList>
    </citation>
    <scope>NUCLEOTIDE SEQUENCE</scope>
    <source>
        <strain evidence="2">DSM 53165</strain>
    </source>
</reference>
<feature type="signal peptide" evidence="1">
    <location>
        <begin position="1"/>
        <end position="19"/>
    </location>
</feature>
<dbReference type="RefSeq" id="WP_224193195.1">
    <property type="nucleotide sequence ID" value="NZ_JAIRAU010000027.1"/>
</dbReference>